<comment type="caution">
    <text evidence="1">The sequence shown here is derived from an EMBL/GenBank/DDBJ whole genome shotgun (WGS) entry which is preliminary data.</text>
</comment>
<dbReference type="Pfam" id="PF10109">
    <property type="entry name" value="Phage_TAC_7"/>
    <property type="match status" value="1"/>
</dbReference>
<dbReference type="InterPro" id="IPR019289">
    <property type="entry name" value="Phage_tail_E/E"/>
</dbReference>
<name>A0ABS9ZPS2_9PSED</name>
<organism evidence="1 2">
    <name type="scientific">Pseudomonas maioricensis</name>
    <dbReference type="NCBI Taxonomy" id="1766623"/>
    <lineage>
        <taxon>Bacteria</taxon>
        <taxon>Pseudomonadati</taxon>
        <taxon>Pseudomonadota</taxon>
        <taxon>Gammaproteobacteria</taxon>
        <taxon>Pseudomonadales</taxon>
        <taxon>Pseudomonadaceae</taxon>
        <taxon>Pseudomonas</taxon>
    </lineage>
</organism>
<dbReference type="EMBL" id="LOHG01000024">
    <property type="protein sequence ID" value="MCI8212580.1"/>
    <property type="molecule type" value="Genomic_DNA"/>
</dbReference>
<evidence type="ECO:0000313" key="2">
    <source>
        <dbReference type="Proteomes" id="UP001320513"/>
    </source>
</evidence>
<evidence type="ECO:0000313" key="1">
    <source>
        <dbReference type="EMBL" id="MCI8212580.1"/>
    </source>
</evidence>
<reference evidence="1 2" key="1">
    <citation type="submission" date="2015-12" db="EMBL/GenBank/DDBJ databases">
        <title>Phylogenomics in the description of a new species in the Pseudomonas syringae group.</title>
        <authorList>
            <person name="Busquets A."/>
            <person name="Gomila M."/>
            <person name="Beiki F."/>
            <person name="Rahimian H."/>
            <person name="Mulet M."/>
            <person name="Sanchez D."/>
            <person name="Garcia-Valdes E."/>
            <person name="Lalucat J."/>
        </authorList>
    </citation>
    <scope>NUCLEOTIDE SEQUENCE [LARGE SCALE GENOMIC DNA]</scope>
    <source>
        <strain evidence="1 2">S25</strain>
    </source>
</reference>
<protein>
    <submittedName>
        <fullName evidence="1">ArsR family transcriptional regulator</fullName>
    </submittedName>
</protein>
<keyword evidence="2" id="KW-1185">Reference proteome</keyword>
<gene>
    <name evidence="1" type="ORF">AUC61_23905</name>
</gene>
<accession>A0ABS9ZPS2</accession>
<sequence>MVKTEFKLASPIKAHGDLVSVLNIRRPTIEEVRAIKVLPYNLGETMLPVVDIEAACKYLAVCAAIPASSVNQLELSDLNSLAWQIVGFFLQSTEASTT</sequence>
<dbReference type="Proteomes" id="UP001320513">
    <property type="component" value="Unassembled WGS sequence"/>
</dbReference>
<proteinExistence type="predicted"/>